<accession>A0AAW9HND4</accession>
<sequence>MERVKCEIIRDKRRSASGLPLIFLIILATGSLIFAWRGIVNATLDFQLGNVSTSITTLVAATVWLLAATGALHNGRRMRWISGCGWFVNVVCAVIGGIKPELFDRVNPWFEAGSTYFYLPTVGAILALAWLIWSRPAHHALRNV</sequence>
<keyword evidence="1" id="KW-0812">Transmembrane</keyword>
<reference evidence="3 4" key="1">
    <citation type="submission" date="2023-10" db="EMBL/GenBank/DDBJ databases">
        <title>Whole Genome based description of the genera Actinobaculum and Actinotignum reveals a complex phylogenetic relationship within the species included in the genus Actinotignum.</title>
        <authorList>
            <person name="Jensen C.S."/>
            <person name="Dargis R."/>
            <person name="Kemp M."/>
            <person name="Christensen J.J."/>
        </authorList>
    </citation>
    <scope>NUCLEOTIDE SEQUENCE</scope>
    <source>
        <strain evidence="3">SLA_B511</strain>
        <strain evidence="2 4">SLA_B974</strain>
    </source>
</reference>
<dbReference type="Proteomes" id="UP001281731">
    <property type="component" value="Unassembled WGS sequence"/>
</dbReference>
<evidence type="ECO:0000313" key="2">
    <source>
        <dbReference type="EMBL" id="MDY5132194.1"/>
    </source>
</evidence>
<evidence type="ECO:0000313" key="3">
    <source>
        <dbReference type="EMBL" id="MDY5155420.1"/>
    </source>
</evidence>
<feature type="transmembrane region" description="Helical" evidence="1">
    <location>
        <begin position="51"/>
        <end position="72"/>
    </location>
</feature>
<proteinExistence type="predicted"/>
<organism evidence="3 5">
    <name type="scientific">Actinotignum urinale</name>
    <dbReference type="NCBI Taxonomy" id="190146"/>
    <lineage>
        <taxon>Bacteria</taxon>
        <taxon>Bacillati</taxon>
        <taxon>Actinomycetota</taxon>
        <taxon>Actinomycetes</taxon>
        <taxon>Actinomycetales</taxon>
        <taxon>Actinomycetaceae</taxon>
        <taxon>Actinotignum</taxon>
    </lineage>
</organism>
<feature type="transmembrane region" description="Helical" evidence="1">
    <location>
        <begin position="115"/>
        <end position="133"/>
    </location>
</feature>
<dbReference type="Proteomes" id="UP001275049">
    <property type="component" value="Unassembled WGS sequence"/>
</dbReference>
<comment type="caution">
    <text evidence="3">The sequence shown here is derived from an EMBL/GenBank/DDBJ whole genome shotgun (WGS) entry which is preliminary data.</text>
</comment>
<dbReference type="EMBL" id="JAWNGA010000001">
    <property type="protein sequence ID" value="MDY5132194.1"/>
    <property type="molecule type" value="Genomic_DNA"/>
</dbReference>
<protein>
    <submittedName>
        <fullName evidence="3">Uncharacterized protein</fullName>
    </submittedName>
</protein>
<evidence type="ECO:0000313" key="4">
    <source>
        <dbReference type="Proteomes" id="UP001275049"/>
    </source>
</evidence>
<keyword evidence="1" id="KW-0472">Membrane</keyword>
<name>A0AAW9HND4_9ACTO</name>
<dbReference type="AlphaFoldDB" id="A0AAW9HND4"/>
<evidence type="ECO:0000313" key="5">
    <source>
        <dbReference type="Proteomes" id="UP001281731"/>
    </source>
</evidence>
<evidence type="ECO:0000256" key="1">
    <source>
        <dbReference type="SAM" id="Phobius"/>
    </source>
</evidence>
<keyword evidence="4" id="KW-1185">Reference proteome</keyword>
<keyword evidence="1" id="KW-1133">Transmembrane helix</keyword>
<dbReference type="EMBL" id="JAWNGC010000008">
    <property type="protein sequence ID" value="MDY5155420.1"/>
    <property type="molecule type" value="Genomic_DNA"/>
</dbReference>
<feature type="transmembrane region" description="Helical" evidence="1">
    <location>
        <begin position="21"/>
        <end position="39"/>
    </location>
</feature>
<gene>
    <name evidence="3" type="ORF">R6G80_06765</name>
    <name evidence="2" type="ORF">R6G86_00340</name>
</gene>
<feature type="transmembrane region" description="Helical" evidence="1">
    <location>
        <begin position="84"/>
        <end position="103"/>
    </location>
</feature>
<dbReference type="RefSeq" id="WP_040430088.1">
    <property type="nucleotide sequence ID" value="NZ_CAMYCL010000020.1"/>
</dbReference>